<dbReference type="InterPro" id="IPR044068">
    <property type="entry name" value="CB"/>
</dbReference>
<dbReference type="AlphaFoldDB" id="A0A4R4P7D9"/>
<dbReference type="InterPro" id="IPR013762">
    <property type="entry name" value="Integrase-like_cat_sf"/>
</dbReference>
<name>A0A4R4P7D9_9ACTN</name>
<comment type="caution">
    <text evidence="6">The sequence shown here is derived from an EMBL/GenBank/DDBJ whole genome shotgun (WGS) entry which is preliminary data.</text>
</comment>
<dbReference type="Proteomes" id="UP000295431">
    <property type="component" value="Unassembled WGS sequence"/>
</dbReference>
<reference evidence="6 7" key="1">
    <citation type="submission" date="2019-03" db="EMBL/GenBank/DDBJ databases">
        <title>Draft genome sequences of novel Actinobacteria.</title>
        <authorList>
            <person name="Sahin N."/>
            <person name="Ay H."/>
            <person name="Saygin H."/>
        </authorList>
    </citation>
    <scope>NUCLEOTIDE SEQUENCE [LARGE SCALE GENOMIC DNA]</scope>
    <source>
        <strain evidence="6 7">DSM 45347</strain>
    </source>
</reference>
<dbReference type="InterPro" id="IPR002104">
    <property type="entry name" value="Integrase_catalytic"/>
</dbReference>
<keyword evidence="2" id="KW-0233">DNA recombination</keyword>
<dbReference type="GO" id="GO:0003677">
    <property type="term" value="F:DNA binding"/>
    <property type="evidence" value="ECO:0007669"/>
    <property type="project" value="UniProtKB-UniRule"/>
</dbReference>
<evidence type="ECO:0000313" key="6">
    <source>
        <dbReference type="EMBL" id="TDC16780.1"/>
    </source>
</evidence>
<dbReference type="InterPro" id="IPR050090">
    <property type="entry name" value="Tyrosine_recombinase_XerCD"/>
</dbReference>
<feature type="domain" description="Core-binding (CB)" evidence="5">
    <location>
        <begin position="143"/>
        <end position="229"/>
    </location>
</feature>
<evidence type="ECO:0000256" key="2">
    <source>
        <dbReference type="ARBA" id="ARBA00023172"/>
    </source>
</evidence>
<dbReference type="InterPro" id="IPR011010">
    <property type="entry name" value="DNA_brk_join_enz"/>
</dbReference>
<evidence type="ECO:0000256" key="3">
    <source>
        <dbReference type="PROSITE-ProRule" id="PRU01248"/>
    </source>
</evidence>
<dbReference type="GO" id="GO:0006310">
    <property type="term" value="P:DNA recombination"/>
    <property type="evidence" value="ECO:0007669"/>
    <property type="project" value="UniProtKB-KW"/>
</dbReference>
<evidence type="ECO:0000313" key="7">
    <source>
        <dbReference type="Proteomes" id="UP000295431"/>
    </source>
</evidence>
<dbReference type="Gene3D" id="1.10.150.130">
    <property type="match status" value="1"/>
</dbReference>
<dbReference type="SUPFAM" id="SSF56349">
    <property type="entry name" value="DNA breaking-rejoining enzymes"/>
    <property type="match status" value="1"/>
</dbReference>
<dbReference type="CDD" id="cd00397">
    <property type="entry name" value="DNA_BRE_C"/>
    <property type="match status" value="1"/>
</dbReference>
<dbReference type="PROSITE" id="PS51898">
    <property type="entry name" value="TYR_RECOMBINASE"/>
    <property type="match status" value="1"/>
</dbReference>
<keyword evidence="1 3" id="KW-0238">DNA-binding</keyword>
<evidence type="ECO:0008006" key="8">
    <source>
        <dbReference type="Google" id="ProtNLM"/>
    </source>
</evidence>
<dbReference type="GO" id="GO:0015074">
    <property type="term" value="P:DNA integration"/>
    <property type="evidence" value="ECO:0007669"/>
    <property type="project" value="InterPro"/>
</dbReference>
<dbReference type="PROSITE" id="PS51900">
    <property type="entry name" value="CB"/>
    <property type="match status" value="1"/>
</dbReference>
<evidence type="ECO:0000259" key="5">
    <source>
        <dbReference type="PROSITE" id="PS51900"/>
    </source>
</evidence>
<dbReference type="Pfam" id="PF00589">
    <property type="entry name" value="Phage_integrase"/>
    <property type="match status" value="1"/>
</dbReference>
<evidence type="ECO:0000259" key="4">
    <source>
        <dbReference type="PROSITE" id="PS51898"/>
    </source>
</evidence>
<accession>A0A4R4P7D9</accession>
<dbReference type="Gene3D" id="1.10.443.10">
    <property type="entry name" value="Intergrase catalytic core"/>
    <property type="match status" value="1"/>
</dbReference>
<feature type="domain" description="Tyr recombinase" evidence="4">
    <location>
        <begin position="255"/>
        <end position="461"/>
    </location>
</feature>
<dbReference type="OrthoDB" id="4137935at2"/>
<sequence>MTVILVIMINSGDRPAIDAAHDLTGESCPPFEGQGPETSESAYAPHAPMRLQAETVANGPETAGEGVVVERPAARALAAGGMSAVPRPTPEAPLEAATLLPAPATATLPPATLSPGPDPAQDPVGEAVALLPALPADDPGDRYGLRLLTAAWLRSQRSDATRRGYYRDLGDWLGHCARTGLDPRAARRADIDDWSASMTVTVGGRSRPPSAATHARRLAAVSSWYTYLQSNDVTDRNPTRLVKRPSSAQIAASARKAPTLSVAETARLLDTAEGRAIELGTEAAWRDAAVVALLFYTALRVSAFTGADLADLDTEAGYRVLRYTAKGKGPDGRDYVRLDGELCRVLDAYLAVRAGRHPGRDCPPGPLLVTTPHPYDRAKRGDKRLTQRDVTNILRRQAGLAGLPAASRLSPHSGRRTVITTLLGNDVPLAKVQDLAGHADPRTTRGYDDTNHKLASSPVTDLTRILARHRTASD</sequence>
<dbReference type="PANTHER" id="PTHR30349">
    <property type="entry name" value="PHAGE INTEGRASE-RELATED"/>
    <property type="match status" value="1"/>
</dbReference>
<dbReference type="InterPro" id="IPR010998">
    <property type="entry name" value="Integrase_recombinase_N"/>
</dbReference>
<dbReference type="PANTHER" id="PTHR30349:SF81">
    <property type="entry name" value="TYROSINE RECOMBINASE XERC"/>
    <property type="match status" value="1"/>
</dbReference>
<protein>
    <recommendedName>
        <fullName evidence="8">Tyrosine-type recombinase/integrase</fullName>
    </recommendedName>
</protein>
<proteinExistence type="predicted"/>
<dbReference type="EMBL" id="SMJW01000044">
    <property type="protein sequence ID" value="TDC16780.1"/>
    <property type="molecule type" value="Genomic_DNA"/>
</dbReference>
<organism evidence="6 7">
    <name type="scientific">Actinomadura bangladeshensis</name>
    <dbReference type="NCBI Taxonomy" id="453573"/>
    <lineage>
        <taxon>Bacteria</taxon>
        <taxon>Bacillati</taxon>
        <taxon>Actinomycetota</taxon>
        <taxon>Actinomycetes</taxon>
        <taxon>Streptosporangiales</taxon>
        <taxon>Thermomonosporaceae</taxon>
        <taxon>Actinomadura</taxon>
    </lineage>
</organism>
<gene>
    <name evidence="6" type="ORF">E1284_11550</name>
</gene>
<evidence type="ECO:0000256" key="1">
    <source>
        <dbReference type="ARBA" id="ARBA00023125"/>
    </source>
</evidence>
<keyword evidence="7" id="KW-1185">Reference proteome</keyword>